<gene>
    <name evidence="2" type="ORF">C5Y98_23100</name>
</gene>
<sequence>MSSTTESYDETILANLDGAISRSAADGILALGFSPQQRERMHELAAKARAGELSESEREETQSFERVSCLLGILQSKARISLKQTTS</sequence>
<evidence type="ECO:0000256" key="1">
    <source>
        <dbReference type="SAM" id="MobiDB-lite"/>
    </source>
</evidence>
<evidence type="ECO:0000313" key="3">
    <source>
        <dbReference type="Proteomes" id="UP000239388"/>
    </source>
</evidence>
<name>A0A2S8F957_9BACT</name>
<dbReference type="Proteomes" id="UP000239388">
    <property type="component" value="Unassembled WGS sequence"/>
</dbReference>
<comment type="caution">
    <text evidence="2">The sequence shown here is derived from an EMBL/GenBank/DDBJ whole genome shotgun (WGS) entry which is preliminary data.</text>
</comment>
<evidence type="ECO:0000313" key="2">
    <source>
        <dbReference type="EMBL" id="PQO28675.1"/>
    </source>
</evidence>
<dbReference type="EMBL" id="PUIB01000024">
    <property type="protein sequence ID" value="PQO28675.1"/>
    <property type="molecule type" value="Genomic_DNA"/>
</dbReference>
<proteinExistence type="predicted"/>
<organism evidence="2 3">
    <name type="scientific">Blastopirellula marina</name>
    <dbReference type="NCBI Taxonomy" id="124"/>
    <lineage>
        <taxon>Bacteria</taxon>
        <taxon>Pseudomonadati</taxon>
        <taxon>Planctomycetota</taxon>
        <taxon>Planctomycetia</taxon>
        <taxon>Pirellulales</taxon>
        <taxon>Pirellulaceae</taxon>
        <taxon>Blastopirellula</taxon>
    </lineage>
</organism>
<dbReference type="AlphaFoldDB" id="A0A2S8F957"/>
<protein>
    <submittedName>
        <fullName evidence="2">Uncharacterized protein</fullName>
    </submittedName>
</protein>
<accession>A0A2S8F957</accession>
<feature type="region of interest" description="Disordered" evidence="1">
    <location>
        <begin position="42"/>
        <end position="63"/>
    </location>
</feature>
<reference evidence="2 3" key="1">
    <citation type="submission" date="2018-02" db="EMBL/GenBank/DDBJ databases">
        <title>Comparative genomes isolates from brazilian mangrove.</title>
        <authorList>
            <person name="Araujo J.E."/>
            <person name="Taketani R.G."/>
            <person name="Silva M.C.P."/>
            <person name="Loureco M.V."/>
            <person name="Andreote F.D."/>
        </authorList>
    </citation>
    <scope>NUCLEOTIDE SEQUENCE [LARGE SCALE GENOMIC DNA]</scope>
    <source>
        <strain evidence="2 3">NAP PRIS-MGV</strain>
    </source>
</reference>